<dbReference type="OrthoDB" id="3143319at2759"/>
<dbReference type="STRING" id="5627.A0A1C7LRZ3"/>
<proteinExistence type="predicted"/>
<feature type="region of interest" description="Disordered" evidence="1">
    <location>
        <begin position="86"/>
        <end position="121"/>
    </location>
</feature>
<dbReference type="EMBL" id="LUGG01000027">
    <property type="protein sequence ID" value="OBZ66689.1"/>
    <property type="molecule type" value="Genomic_DNA"/>
</dbReference>
<name>A0A1C7LRZ3_GRIFR</name>
<feature type="compositionally biased region" description="Basic and acidic residues" evidence="1">
    <location>
        <begin position="102"/>
        <end position="113"/>
    </location>
</feature>
<comment type="caution">
    <text evidence="2">The sequence shown here is derived from an EMBL/GenBank/DDBJ whole genome shotgun (WGS) entry which is preliminary data.</text>
</comment>
<keyword evidence="3" id="KW-1185">Reference proteome</keyword>
<gene>
    <name evidence="2" type="ORF">A0H81_13281</name>
</gene>
<evidence type="ECO:0000313" key="3">
    <source>
        <dbReference type="Proteomes" id="UP000092993"/>
    </source>
</evidence>
<protein>
    <submittedName>
        <fullName evidence="2">Uncharacterized protein</fullName>
    </submittedName>
</protein>
<sequence>MEASVIHVESTPGIEEITVHIFLHSDLEPQTSQTALRRGGDWAYAASTVEEFHNDCYQFYTHPPGVRSLVDEFDTHAVEVVKEWEASTSSNVSDGGPGTVSRKRDHEKSKDSDSSNEPVNKRRRLDIGSLFKAIPWPHIYVCPVTSDKPSITKGTHAFYPKARPTPIWPHTLDTFNNYLGDRFVRGAWIVPVRGRLPWTDSTPAVVLAPQTTQVVLPTEPFLQECCEITWTWDALSQFWQFLISVRDARNVGPIGFSFHAAPSTQGASPAFGFDGHVSSDSHRVAASAAALATTSQLFSVDHIKIYHATCYTILVRNILNAWSYKVARCSSDVGTDSLASGGIQEGTHTHGPFLGDDSRNRNDVVSQTKLRLLKGATLVLLDERSRGMLLC</sequence>
<reference evidence="2 3" key="1">
    <citation type="submission" date="2016-03" db="EMBL/GenBank/DDBJ databases">
        <title>Whole genome sequencing of Grifola frondosa 9006-11.</title>
        <authorList>
            <person name="Min B."/>
            <person name="Park H."/>
            <person name="Kim J.-G."/>
            <person name="Cho H."/>
            <person name="Oh Y.-L."/>
            <person name="Kong W.-S."/>
            <person name="Choi I.-G."/>
        </authorList>
    </citation>
    <scope>NUCLEOTIDE SEQUENCE [LARGE SCALE GENOMIC DNA]</scope>
    <source>
        <strain evidence="2 3">9006-11</strain>
    </source>
</reference>
<organism evidence="2 3">
    <name type="scientific">Grifola frondosa</name>
    <name type="common">Maitake</name>
    <name type="synonym">Polyporus frondosus</name>
    <dbReference type="NCBI Taxonomy" id="5627"/>
    <lineage>
        <taxon>Eukaryota</taxon>
        <taxon>Fungi</taxon>
        <taxon>Dikarya</taxon>
        <taxon>Basidiomycota</taxon>
        <taxon>Agaricomycotina</taxon>
        <taxon>Agaricomycetes</taxon>
        <taxon>Polyporales</taxon>
        <taxon>Grifolaceae</taxon>
        <taxon>Grifola</taxon>
    </lineage>
</organism>
<evidence type="ECO:0000256" key="1">
    <source>
        <dbReference type="SAM" id="MobiDB-lite"/>
    </source>
</evidence>
<evidence type="ECO:0000313" key="2">
    <source>
        <dbReference type="EMBL" id="OBZ66689.1"/>
    </source>
</evidence>
<accession>A0A1C7LRZ3</accession>
<dbReference type="OMA" id="ANEIAWT"/>
<dbReference type="Proteomes" id="UP000092993">
    <property type="component" value="Unassembled WGS sequence"/>
</dbReference>
<dbReference type="AlphaFoldDB" id="A0A1C7LRZ3"/>